<dbReference type="Pfam" id="PF07980">
    <property type="entry name" value="SusD_RagB"/>
    <property type="match status" value="1"/>
</dbReference>
<proteinExistence type="inferred from homology"/>
<gene>
    <name evidence="8" type="ORF">E0F88_02970</name>
</gene>
<dbReference type="SUPFAM" id="SSF48452">
    <property type="entry name" value="TPR-like"/>
    <property type="match status" value="1"/>
</dbReference>
<feature type="domain" description="RagB/SusD" evidence="6">
    <location>
        <begin position="353"/>
        <end position="443"/>
    </location>
</feature>
<name>A0A4R5E2F0_9BACT</name>
<dbReference type="Gene3D" id="1.25.40.390">
    <property type="match status" value="1"/>
</dbReference>
<dbReference type="Proteomes" id="UP000294850">
    <property type="component" value="Unassembled WGS sequence"/>
</dbReference>
<sequence>MKLKNIYIPIAASLIGAGVLMSCGDSFTDLSPISQRNVNLFYNTAGDMNTAINAAYKTLQLNGTYNQSYWITQEMRSDNTDQGPDGTGLGADLTVIENFVENSTSELVTLAYTDSYLGIARSNIVLSRLDAVDMPSADKERIRGEALFLRSLFFYNLAVSFGNIPLPLTEAKSVDEGKALPQVPAADVYKQLIPDLIKAESGLLVKYDAANVGRATKGAAATLLAKVYLAAGDKKSAETVLRRIIASYGYSLVPNYANLWGLANKNNVESIFEVQFKGGATGTGNAFTNAFSPTLKHSTGAYKNRPTQSILKEFEAGDDRFIKSMDTSYVNTQGVLVTNTKNDIRYVVKFGRENSFEETDASYNFVVFRYADVLLMLAEALGEGTEAYALINQVRARAKLAPVSATTTGTFAQKLLHERRVELAFENHRWADLLRFGVAKDVMLAQGKTIRPLFLIPQRELDINKSYKQN</sequence>
<dbReference type="RefSeq" id="WP_131956495.1">
    <property type="nucleotide sequence ID" value="NZ_SMFL01000001.1"/>
</dbReference>
<comment type="subcellular location">
    <subcellularLocation>
        <location evidence="1">Cell outer membrane</location>
    </subcellularLocation>
</comment>
<keyword evidence="3" id="KW-0732">Signal</keyword>
<keyword evidence="4" id="KW-0472">Membrane</keyword>
<evidence type="ECO:0000256" key="4">
    <source>
        <dbReference type="ARBA" id="ARBA00023136"/>
    </source>
</evidence>
<keyword evidence="5" id="KW-0998">Cell outer membrane</keyword>
<comment type="similarity">
    <text evidence="2">Belongs to the SusD family.</text>
</comment>
<keyword evidence="9" id="KW-1185">Reference proteome</keyword>
<evidence type="ECO:0000259" key="7">
    <source>
        <dbReference type="Pfam" id="PF14322"/>
    </source>
</evidence>
<evidence type="ECO:0000313" key="8">
    <source>
        <dbReference type="EMBL" id="TDE18515.1"/>
    </source>
</evidence>
<evidence type="ECO:0000259" key="6">
    <source>
        <dbReference type="Pfam" id="PF07980"/>
    </source>
</evidence>
<reference evidence="8 9" key="1">
    <citation type="submission" date="2019-03" db="EMBL/GenBank/DDBJ databases">
        <title>Dyadobacter AR-3-6 sp. nov., isolated from arctic soil.</title>
        <authorList>
            <person name="Chaudhary D.K."/>
        </authorList>
    </citation>
    <scope>NUCLEOTIDE SEQUENCE [LARGE SCALE GENOMIC DNA]</scope>
    <source>
        <strain evidence="8 9">AR-3-6</strain>
    </source>
</reference>
<dbReference type="EMBL" id="SMFL01000001">
    <property type="protein sequence ID" value="TDE18515.1"/>
    <property type="molecule type" value="Genomic_DNA"/>
</dbReference>
<accession>A0A4R5E2F0</accession>
<feature type="domain" description="SusD-like N-terminal" evidence="7">
    <location>
        <begin position="47"/>
        <end position="229"/>
    </location>
</feature>
<organism evidence="8 9">
    <name type="scientific">Dyadobacter psychrotolerans</name>
    <dbReference type="NCBI Taxonomy" id="2541721"/>
    <lineage>
        <taxon>Bacteria</taxon>
        <taxon>Pseudomonadati</taxon>
        <taxon>Bacteroidota</taxon>
        <taxon>Cytophagia</taxon>
        <taxon>Cytophagales</taxon>
        <taxon>Spirosomataceae</taxon>
        <taxon>Dyadobacter</taxon>
    </lineage>
</organism>
<dbReference type="CDD" id="cd08977">
    <property type="entry name" value="SusD"/>
    <property type="match status" value="1"/>
</dbReference>
<evidence type="ECO:0000313" key="9">
    <source>
        <dbReference type="Proteomes" id="UP000294850"/>
    </source>
</evidence>
<dbReference type="InterPro" id="IPR011990">
    <property type="entry name" value="TPR-like_helical_dom_sf"/>
</dbReference>
<evidence type="ECO:0000256" key="2">
    <source>
        <dbReference type="ARBA" id="ARBA00006275"/>
    </source>
</evidence>
<dbReference type="OrthoDB" id="993981at2"/>
<protein>
    <submittedName>
        <fullName evidence="8">RagB/SusD family nutrient uptake outer membrane protein</fullName>
    </submittedName>
</protein>
<evidence type="ECO:0000256" key="5">
    <source>
        <dbReference type="ARBA" id="ARBA00023237"/>
    </source>
</evidence>
<dbReference type="InterPro" id="IPR012944">
    <property type="entry name" value="SusD_RagB_dom"/>
</dbReference>
<dbReference type="AlphaFoldDB" id="A0A4R5E2F0"/>
<dbReference type="InterPro" id="IPR033985">
    <property type="entry name" value="SusD-like_N"/>
</dbReference>
<comment type="caution">
    <text evidence="8">The sequence shown here is derived from an EMBL/GenBank/DDBJ whole genome shotgun (WGS) entry which is preliminary data.</text>
</comment>
<dbReference type="GO" id="GO:0009279">
    <property type="term" value="C:cell outer membrane"/>
    <property type="evidence" value="ECO:0007669"/>
    <property type="project" value="UniProtKB-SubCell"/>
</dbReference>
<dbReference type="PROSITE" id="PS51257">
    <property type="entry name" value="PROKAR_LIPOPROTEIN"/>
    <property type="match status" value="1"/>
</dbReference>
<dbReference type="Pfam" id="PF14322">
    <property type="entry name" value="SusD-like_3"/>
    <property type="match status" value="1"/>
</dbReference>
<evidence type="ECO:0000256" key="3">
    <source>
        <dbReference type="ARBA" id="ARBA00022729"/>
    </source>
</evidence>
<evidence type="ECO:0000256" key="1">
    <source>
        <dbReference type="ARBA" id="ARBA00004442"/>
    </source>
</evidence>